<evidence type="ECO:0000313" key="3">
    <source>
        <dbReference type="Proteomes" id="UP000830967"/>
    </source>
</evidence>
<accession>A0AAE9KSY4</accession>
<dbReference type="EMBL" id="ON086804">
    <property type="protein sequence ID" value="UPU16094.1"/>
    <property type="molecule type" value="Genomic_DNA"/>
</dbReference>
<feature type="domain" description="Phage head morphogenesis" evidence="1">
    <location>
        <begin position="129"/>
        <end position="244"/>
    </location>
</feature>
<sequence length="267" mass="30257">MTRPSSMSRQTELNYYRQLKQVAQLVREDVDANIVPLVKQLAPEYTADGWSDTITSAINQLLTRWLGAFARRQAETIASQFVQTAAKDNARSFAINLYGGDTQLQEYLSAASYQNAKLIQSIPAQYLEQVQNIVMTNMRNGMRPSYIEEALVKQFGITERRAKLIARDQTSKIQGDMNRIRQTNSGIEYFKWVTSQDERVRHSHVEVAKRDVGFGEGVFRWDDLPVVDGVPTFPGQPINCRCVARPVTAAQVERNKRAGKTDPSVKR</sequence>
<name>A0AAE9KSY4_9CAUD</name>
<dbReference type="Pfam" id="PF04233">
    <property type="entry name" value="Phage_Mu_F"/>
    <property type="match status" value="1"/>
</dbReference>
<keyword evidence="3" id="KW-1185">Reference proteome</keyword>
<proteinExistence type="predicted"/>
<evidence type="ECO:0000259" key="1">
    <source>
        <dbReference type="Pfam" id="PF04233"/>
    </source>
</evidence>
<dbReference type="InterPro" id="IPR006528">
    <property type="entry name" value="Phage_head_morphogenesis_dom"/>
</dbReference>
<protein>
    <submittedName>
        <fullName evidence="2">Minor capsid protein</fullName>
    </submittedName>
</protein>
<reference evidence="2" key="1">
    <citation type="submission" date="2022-03" db="EMBL/GenBank/DDBJ databases">
        <authorList>
            <person name="Ragab S."/>
            <person name="Abdelmoteleb M."/>
            <person name="El-Shibiny A."/>
        </authorList>
    </citation>
    <scope>NUCLEOTIDE SEQUENCE</scope>
</reference>
<dbReference type="Proteomes" id="UP000830967">
    <property type="component" value="Segment"/>
</dbReference>
<organism evidence="2 3">
    <name type="scientific">Escherichia phage ZCEC13</name>
    <dbReference type="NCBI Taxonomy" id="2935866"/>
    <lineage>
        <taxon>Viruses</taxon>
        <taxon>Duplodnaviria</taxon>
        <taxon>Heunggongvirae</taxon>
        <taxon>Uroviricota</taxon>
        <taxon>Caudoviricetes</taxon>
        <taxon>Jameshumphriesvirinae</taxon>
        <taxon>Zewailvirus</taxon>
        <taxon>Zewailvirus ZCEC13</taxon>
    </lineage>
</organism>
<evidence type="ECO:0000313" key="2">
    <source>
        <dbReference type="EMBL" id="UPU16094.1"/>
    </source>
</evidence>
<dbReference type="NCBIfam" id="TIGR01641">
    <property type="entry name" value="phageSPP1_gp7"/>
    <property type="match status" value="1"/>
</dbReference>